<evidence type="ECO:0000313" key="1">
    <source>
        <dbReference type="EMBL" id="KFK26820.1"/>
    </source>
</evidence>
<reference evidence="2" key="1">
    <citation type="journal article" date="2015" name="Nat. Plants">
        <title>Genome expansion of Arabis alpina linked with retrotransposition and reduced symmetric DNA methylation.</title>
        <authorList>
            <person name="Willing E.M."/>
            <person name="Rawat V."/>
            <person name="Mandakova T."/>
            <person name="Maumus F."/>
            <person name="James G.V."/>
            <person name="Nordstroem K.J."/>
            <person name="Becker C."/>
            <person name="Warthmann N."/>
            <person name="Chica C."/>
            <person name="Szarzynska B."/>
            <person name="Zytnicki M."/>
            <person name="Albani M.C."/>
            <person name="Kiefer C."/>
            <person name="Bergonzi S."/>
            <person name="Castaings L."/>
            <person name="Mateos J.L."/>
            <person name="Berns M.C."/>
            <person name="Bujdoso N."/>
            <person name="Piofczyk T."/>
            <person name="de Lorenzo L."/>
            <person name="Barrero-Sicilia C."/>
            <person name="Mateos I."/>
            <person name="Piednoel M."/>
            <person name="Hagmann J."/>
            <person name="Chen-Min-Tao R."/>
            <person name="Iglesias-Fernandez R."/>
            <person name="Schuster S.C."/>
            <person name="Alonso-Blanco C."/>
            <person name="Roudier F."/>
            <person name="Carbonero P."/>
            <person name="Paz-Ares J."/>
            <person name="Davis S.J."/>
            <person name="Pecinka A."/>
            <person name="Quesneville H."/>
            <person name="Colot V."/>
            <person name="Lysak M.A."/>
            <person name="Weigel D."/>
            <person name="Coupland G."/>
            <person name="Schneeberger K."/>
        </authorList>
    </citation>
    <scope>NUCLEOTIDE SEQUENCE [LARGE SCALE GENOMIC DNA]</scope>
    <source>
        <strain evidence="2">cv. Pajares</strain>
    </source>
</reference>
<name>A0A087GAB8_ARAAL</name>
<keyword evidence="2" id="KW-1185">Reference proteome</keyword>
<sequence length="41" mass="4803">MDGLARAAEYRGMYRWSKTKKKKASRLGAFLGSYETRQFEN</sequence>
<protein>
    <submittedName>
        <fullName evidence="1">Uncharacterized protein</fullName>
    </submittedName>
</protein>
<dbReference type="EMBL" id="CM002876">
    <property type="protein sequence ID" value="KFK26820.1"/>
    <property type="molecule type" value="Genomic_DNA"/>
</dbReference>
<dbReference type="AlphaFoldDB" id="A0A087GAB8"/>
<proteinExistence type="predicted"/>
<dbReference type="Proteomes" id="UP000029120">
    <property type="component" value="Chromosome 8"/>
</dbReference>
<dbReference type="Gramene" id="KFK26820">
    <property type="protein sequence ID" value="KFK26820"/>
    <property type="gene ID" value="AALP_AA8G297700"/>
</dbReference>
<evidence type="ECO:0000313" key="2">
    <source>
        <dbReference type="Proteomes" id="UP000029120"/>
    </source>
</evidence>
<organism evidence="1 2">
    <name type="scientific">Arabis alpina</name>
    <name type="common">Alpine rock-cress</name>
    <dbReference type="NCBI Taxonomy" id="50452"/>
    <lineage>
        <taxon>Eukaryota</taxon>
        <taxon>Viridiplantae</taxon>
        <taxon>Streptophyta</taxon>
        <taxon>Embryophyta</taxon>
        <taxon>Tracheophyta</taxon>
        <taxon>Spermatophyta</taxon>
        <taxon>Magnoliopsida</taxon>
        <taxon>eudicotyledons</taxon>
        <taxon>Gunneridae</taxon>
        <taxon>Pentapetalae</taxon>
        <taxon>rosids</taxon>
        <taxon>malvids</taxon>
        <taxon>Brassicales</taxon>
        <taxon>Brassicaceae</taxon>
        <taxon>Arabideae</taxon>
        <taxon>Arabis</taxon>
    </lineage>
</organism>
<accession>A0A087GAB8</accession>
<gene>
    <name evidence="1" type="ordered locus">AALP_Aa8g297700</name>
</gene>